<comment type="caution">
    <text evidence="1">The sequence shown here is derived from an EMBL/GenBank/DDBJ whole genome shotgun (WGS) entry which is preliminary data.</text>
</comment>
<dbReference type="Proteomes" id="UP001321018">
    <property type="component" value="Unassembled WGS sequence"/>
</dbReference>
<protein>
    <recommendedName>
        <fullName evidence="3">Photosynthesis system II assembly factor Ycf48/Hcf136-like domain-containing protein</fullName>
    </recommendedName>
</protein>
<evidence type="ECO:0000313" key="1">
    <source>
        <dbReference type="EMBL" id="MCU4741681.1"/>
    </source>
</evidence>
<gene>
    <name evidence="1" type="ORF">OB960_09760</name>
</gene>
<dbReference type="SUPFAM" id="SSF50969">
    <property type="entry name" value="YVTN repeat-like/Quinoprotein amine dehydrogenase"/>
    <property type="match status" value="1"/>
</dbReference>
<evidence type="ECO:0000313" key="2">
    <source>
        <dbReference type="Proteomes" id="UP001321018"/>
    </source>
</evidence>
<dbReference type="AlphaFoldDB" id="A0AAP3E1M3"/>
<sequence>MVDSPVSRRRFLTSVGLASVPFAGCSASGSESEWVPVETPTDATLADVVTASTGTFAVGEDGVVLRRDSESWSVALEDGPAGAQNGLVSADVTSNGRVVWAAGDSGALGAYDTVDETVLDVSAPEGRTSSWEAIAVTGLAGSERLFLVDSSGAFLRGCRNGADVAWREPTELGTGTSVTAMAVTPLEYGYVCDTSGDVYESADAGETWTRIGIDGASVNFHDVSAVDSGHVDVAGGDGVVYRYDGGEWSRTVIGEDPIRAIARDRYDALVVDSLGRISERTFDGWVELDRVDTGNEPLGIALGTPRTPQVVVGESGMVLERRY</sequence>
<name>A0AAP3E1M3_9EURY</name>
<organism evidence="1 2">
    <name type="scientific">Natronoglomus mannanivorans</name>
    <dbReference type="NCBI Taxonomy" id="2979990"/>
    <lineage>
        <taxon>Archaea</taxon>
        <taxon>Methanobacteriati</taxon>
        <taxon>Methanobacteriota</taxon>
        <taxon>Stenosarchaea group</taxon>
        <taxon>Halobacteria</taxon>
        <taxon>Halobacteriales</taxon>
        <taxon>Natrialbaceae</taxon>
        <taxon>Natronoglomus</taxon>
    </lineage>
</organism>
<dbReference type="InterPro" id="IPR011044">
    <property type="entry name" value="Quino_amine_DH_bsu"/>
</dbReference>
<evidence type="ECO:0008006" key="3">
    <source>
        <dbReference type="Google" id="ProtNLM"/>
    </source>
</evidence>
<dbReference type="Gene3D" id="2.130.10.10">
    <property type="entry name" value="YVTN repeat-like/Quinoprotein amine dehydrogenase"/>
    <property type="match status" value="1"/>
</dbReference>
<dbReference type="RefSeq" id="WP_338003516.1">
    <property type="nucleotide sequence ID" value="NZ_JAOPKA010000005.1"/>
</dbReference>
<dbReference type="InterPro" id="IPR015943">
    <property type="entry name" value="WD40/YVTN_repeat-like_dom_sf"/>
</dbReference>
<proteinExistence type="predicted"/>
<reference evidence="1" key="1">
    <citation type="submission" date="2022-09" db="EMBL/GenBank/DDBJ databases">
        <title>Enrichment on poylsaccharides allowed isolation of novel metabolic and taxonomic groups of Haloarchaea.</title>
        <authorList>
            <person name="Sorokin D.Y."/>
            <person name="Elcheninov A.G."/>
            <person name="Khizhniak T.V."/>
            <person name="Kolganova T.V."/>
            <person name="Kublanov I.V."/>
        </authorList>
    </citation>
    <scope>NUCLEOTIDE SEQUENCE</scope>
    <source>
        <strain evidence="1">AArc-xg1-1</strain>
    </source>
</reference>
<dbReference type="EMBL" id="JAOPKA010000005">
    <property type="protein sequence ID" value="MCU4741681.1"/>
    <property type="molecule type" value="Genomic_DNA"/>
</dbReference>
<accession>A0AAP3E1M3</accession>